<evidence type="ECO:0000259" key="2">
    <source>
        <dbReference type="Pfam" id="PF14607"/>
    </source>
</evidence>
<dbReference type="Gene3D" id="2.60.120.260">
    <property type="entry name" value="Galactose-binding domain-like"/>
    <property type="match status" value="1"/>
</dbReference>
<dbReference type="Gene3D" id="3.40.50.1110">
    <property type="entry name" value="SGNH hydrolase"/>
    <property type="match status" value="1"/>
</dbReference>
<evidence type="ECO:0000259" key="1">
    <source>
        <dbReference type="Pfam" id="PF14606"/>
    </source>
</evidence>
<dbReference type="InterPro" id="IPR036514">
    <property type="entry name" value="SGNH_hydro_sf"/>
</dbReference>
<sequence length="365" mass="41147">MSRFSIFFCFLIVLQVSAQENSDIKWQDVSKLSLHGRLSENTENPFQRFPESMKTKVRKAVWKLSQNPAGVNLRFTTTADKIIVKYEVEGEREFPHMPATGVSGIDLYVKNKEEAWKWVKGNFHFADTINYTFQLSKVEAKTEREFMLYLPLYASLKWMKIGLDGSNDFKVNSQTEIKPIAVYGTSITQGACASRPGNAWTSKLSRNTSLPILNFGFSGNGRLEPEIVNYLAHLPVQAYILDCLANFTSGQGLDDSTAYNRLMASVKTLRKNNPNTPIILTDHAGYPGGEIYLPKKKIYESLNTANKKALNDLKAQGIKKIYLLSYHQLNLTAEDFVDGVHPTDGGMEKYAKAYEKLLGSVLRED</sequence>
<accession>A0ABW5X1I8</accession>
<dbReference type="EMBL" id="JBHUOJ010000008">
    <property type="protein sequence ID" value="MFD2832440.1"/>
    <property type="molecule type" value="Genomic_DNA"/>
</dbReference>
<keyword evidence="4" id="KW-1185">Reference proteome</keyword>
<name>A0ABW5X1I8_9FLAO</name>
<comment type="caution">
    <text evidence="3">The sequence shown here is derived from an EMBL/GenBank/DDBJ whole genome shotgun (WGS) entry which is preliminary data.</text>
</comment>
<protein>
    <submittedName>
        <fullName evidence="3">SGNH/GDSL hydrolase family protein</fullName>
    </submittedName>
</protein>
<organism evidence="3 4">
    <name type="scientific">Christiangramia antarctica</name>
    <dbReference type="NCBI Taxonomy" id="2058158"/>
    <lineage>
        <taxon>Bacteria</taxon>
        <taxon>Pseudomonadati</taxon>
        <taxon>Bacteroidota</taxon>
        <taxon>Flavobacteriia</taxon>
        <taxon>Flavobacteriales</taxon>
        <taxon>Flavobacteriaceae</taxon>
        <taxon>Christiangramia</taxon>
    </lineage>
</organism>
<dbReference type="SUPFAM" id="SSF52266">
    <property type="entry name" value="SGNH hydrolase"/>
    <property type="match status" value="1"/>
</dbReference>
<dbReference type="Pfam" id="PF14607">
    <property type="entry name" value="GxDLY"/>
    <property type="match status" value="1"/>
</dbReference>
<feature type="domain" description="SGNH hydrolase-type esterase N-terminal" evidence="2">
    <location>
        <begin position="24"/>
        <end position="166"/>
    </location>
</feature>
<dbReference type="RefSeq" id="WP_251741927.1">
    <property type="nucleotide sequence ID" value="NZ_JBHUOJ010000008.1"/>
</dbReference>
<proteinExistence type="predicted"/>
<dbReference type="Proteomes" id="UP001597438">
    <property type="component" value="Unassembled WGS sequence"/>
</dbReference>
<evidence type="ECO:0000313" key="3">
    <source>
        <dbReference type="EMBL" id="MFD2832440.1"/>
    </source>
</evidence>
<dbReference type="GO" id="GO:0016787">
    <property type="term" value="F:hydrolase activity"/>
    <property type="evidence" value="ECO:0007669"/>
    <property type="project" value="UniProtKB-KW"/>
</dbReference>
<evidence type="ECO:0000313" key="4">
    <source>
        <dbReference type="Proteomes" id="UP001597438"/>
    </source>
</evidence>
<gene>
    <name evidence="3" type="ORF">ACFSYS_04015</name>
</gene>
<feature type="domain" description="SGNH hydrolase-type esterase" evidence="1">
    <location>
        <begin position="178"/>
        <end position="358"/>
    </location>
</feature>
<keyword evidence="3" id="KW-0378">Hydrolase</keyword>
<reference evidence="4" key="1">
    <citation type="journal article" date="2019" name="Int. J. Syst. Evol. Microbiol.">
        <title>The Global Catalogue of Microorganisms (GCM) 10K type strain sequencing project: providing services to taxonomists for standard genome sequencing and annotation.</title>
        <authorList>
            <consortium name="The Broad Institute Genomics Platform"/>
            <consortium name="The Broad Institute Genome Sequencing Center for Infectious Disease"/>
            <person name="Wu L."/>
            <person name="Ma J."/>
        </authorList>
    </citation>
    <scope>NUCLEOTIDE SEQUENCE [LARGE SCALE GENOMIC DNA]</scope>
    <source>
        <strain evidence="4">KCTC 52925</strain>
    </source>
</reference>
<dbReference type="InterPro" id="IPR032740">
    <property type="entry name" value="GxDLY"/>
</dbReference>
<dbReference type="Pfam" id="PF14606">
    <property type="entry name" value="Lipase_GDSL_3"/>
    <property type="match status" value="1"/>
</dbReference>
<dbReference type="InterPro" id="IPR013830">
    <property type="entry name" value="SGNH_hydro"/>
</dbReference>